<accession>A0A139WJY5</accession>
<reference evidence="2 3" key="1">
    <citation type="journal article" date="2008" name="Nature">
        <title>The genome of the model beetle and pest Tribolium castaneum.</title>
        <authorList>
            <consortium name="Tribolium Genome Sequencing Consortium"/>
            <person name="Richards S."/>
            <person name="Gibbs R.A."/>
            <person name="Weinstock G.M."/>
            <person name="Brown S.J."/>
            <person name="Denell R."/>
            <person name="Beeman R.W."/>
            <person name="Gibbs R."/>
            <person name="Beeman R.W."/>
            <person name="Brown S.J."/>
            <person name="Bucher G."/>
            <person name="Friedrich M."/>
            <person name="Grimmelikhuijzen C.J."/>
            <person name="Klingler M."/>
            <person name="Lorenzen M."/>
            <person name="Richards S."/>
            <person name="Roth S."/>
            <person name="Schroder R."/>
            <person name="Tautz D."/>
            <person name="Zdobnov E.M."/>
            <person name="Muzny D."/>
            <person name="Gibbs R.A."/>
            <person name="Weinstock G.M."/>
            <person name="Attaway T."/>
            <person name="Bell S."/>
            <person name="Buhay C.J."/>
            <person name="Chandrabose M.N."/>
            <person name="Chavez D."/>
            <person name="Clerk-Blankenburg K.P."/>
            <person name="Cree A."/>
            <person name="Dao M."/>
            <person name="Davis C."/>
            <person name="Chacko J."/>
            <person name="Dinh H."/>
            <person name="Dugan-Rocha S."/>
            <person name="Fowler G."/>
            <person name="Garner T.T."/>
            <person name="Garnes J."/>
            <person name="Gnirke A."/>
            <person name="Hawes A."/>
            <person name="Hernandez J."/>
            <person name="Hines S."/>
            <person name="Holder M."/>
            <person name="Hume J."/>
            <person name="Jhangiani S.N."/>
            <person name="Joshi V."/>
            <person name="Khan Z.M."/>
            <person name="Jackson L."/>
            <person name="Kovar C."/>
            <person name="Kowis A."/>
            <person name="Lee S."/>
            <person name="Lewis L.R."/>
            <person name="Margolis J."/>
            <person name="Morgan M."/>
            <person name="Nazareth L.V."/>
            <person name="Nguyen N."/>
            <person name="Okwuonu G."/>
            <person name="Parker D."/>
            <person name="Richards S."/>
            <person name="Ruiz S.J."/>
            <person name="Santibanez J."/>
            <person name="Savard J."/>
            <person name="Scherer S.E."/>
            <person name="Schneider B."/>
            <person name="Sodergren E."/>
            <person name="Tautz D."/>
            <person name="Vattahil S."/>
            <person name="Villasana D."/>
            <person name="White C.S."/>
            <person name="Wright R."/>
            <person name="Park Y."/>
            <person name="Beeman R.W."/>
            <person name="Lord J."/>
            <person name="Oppert B."/>
            <person name="Lorenzen M."/>
            <person name="Brown S."/>
            <person name="Wang L."/>
            <person name="Savard J."/>
            <person name="Tautz D."/>
            <person name="Richards S."/>
            <person name="Weinstock G."/>
            <person name="Gibbs R.A."/>
            <person name="Liu Y."/>
            <person name="Worley K."/>
            <person name="Weinstock G."/>
            <person name="Elsik C.G."/>
            <person name="Reese J.T."/>
            <person name="Elhaik E."/>
            <person name="Landan G."/>
            <person name="Graur D."/>
            <person name="Arensburger P."/>
            <person name="Atkinson P."/>
            <person name="Beeman R.W."/>
            <person name="Beidler J."/>
            <person name="Brown S.J."/>
            <person name="Demuth J.P."/>
            <person name="Drury D.W."/>
            <person name="Du Y.Z."/>
            <person name="Fujiwara H."/>
            <person name="Lorenzen M."/>
            <person name="Maselli V."/>
            <person name="Osanai M."/>
            <person name="Park Y."/>
            <person name="Robertson H.M."/>
            <person name="Tu Z."/>
            <person name="Wang J.J."/>
            <person name="Wang S."/>
            <person name="Richards S."/>
            <person name="Song H."/>
            <person name="Zhang L."/>
            <person name="Sodergren E."/>
            <person name="Werner D."/>
            <person name="Stanke M."/>
            <person name="Morgenstern B."/>
            <person name="Solovyev V."/>
            <person name="Kosarev P."/>
            <person name="Brown G."/>
            <person name="Chen H.C."/>
            <person name="Ermolaeva O."/>
            <person name="Hlavina W."/>
            <person name="Kapustin Y."/>
            <person name="Kiryutin B."/>
            <person name="Kitts P."/>
            <person name="Maglott D."/>
            <person name="Pruitt K."/>
            <person name="Sapojnikov V."/>
            <person name="Souvorov A."/>
            <person name="Mackey A.J."/>
            <person name="Waterhouse R.M."/>
            <person name="Wyder S."/>
            <person name="Zdobnov E.M."/>
            <person name="Zdobnov E.M."/>
            <person name="Wyder S."/>
            <person name="Kriventseva E.V."/>
            <person name="Kadowaki T."/>
            <person name="Bork P."/>
            <person name="Aranda M."/>
            <person name="Bao R."/>
            <person name="Beermann A."/>
            <person name="Berns N."/>
            <person name="Bolognesi R."/>
            <person name="Bonneton F."/>
            <person name="Bopp D."/>
            <person name="Brown S.J."/>
            <person name="Bucher G."/>
            <person name="Butts T."/>
            <person name="Chaumot A."/>
            <person name="Denell R.E."/>
            <person name="Ferrier D.E."/>
            <person name="Friedrich M."/>
            <person name="Gordon C.M."/>
            <person name="Jindra M."/>
            <person name="Klingler M."/>
            <person name="Lan Q."/>
            <person name="Lattorff H.M."/>
            <person name="Laudet V."/>
            <person name="von Levetsow C."/>
            <person name="Liu Z."/>
            <person name="Lutz R."/>
            <person name="Lynch J.A."/>
            <person name="da Fonseca R.N."/>
            <person name="Posnien N."/>
            <person name="Reuter R."/>
            <person name="Roth S."/>
            <person name="Savard J."/>
            <person name="Schinko J.B."/>
            <person name="Schmitt C."/>
            <person name="Schoppmeier M."/>
            <person name="Schroder R."/>
            <person name="Shippy T.D."/>
            <person name="Simonnet F."/>
            <person name="Marques-Souza H."/>
            <person name="Tautz D."/>
            <person name="Tomoyasu Y."/>
            <person name="Trauner J."/>
            <person name="Van der Zee M."/>
            <person name="Vervoort M."/>
            <person name="Wittkopp N."/>
            <person name="Wimmer E.A."/>
            <person name="Yang X."/>
            <person name="Jones A.K."/>
            <person name="Sattelle D.B."/>
            <person name="Ebert P.R."/>
            <person name="Nelson D."/>
            <person name="Scott J.G."/>
            <person name="Beeman R.W."/>
            <person name="Muthukrishnan S."/>
            <person name="Kramer K.J."/>
            <person name="Arakane Y."/>
            <person name="Beeman R.W."/>
            <person name="Zhu Q."/>
            <person name="Hogenkamp D."/>
            <person name="Dixit R."/>
            <person name="Oppert B."/>
            <person name="Jiang H."/>
            <person name="Zou Z."/>
            <person name="Marshall J."/>
            <person name="Elpidina E."/>
            <person name="Vinokurov K."/>
            <person name="Oppert C."/>
            <person name="Zou Z."/>
            <person name="Evans J."/>
            <person name="Lu Z."/>
            <person name="Zhao P."/>
            <person name="Sumathipala N."/>
            <person name="Altincicek B."/>
            <person name="Vilcinskas A."/>
            <person name="Williams M."/>
            <person name="Hultmark D."/>
            <person name="Hetru C."/>
            <person name="Jiang H."/>
            <person name="Grimmelikhuijzen C.J."/>
            <person name="Hauser F."/>
            <person name="Cazzamali G."/>
            <person name="Williamson M."/>
            <person name="Park Y."/>
            <person name="Li B."/>
            <person name="Tanaka Y."/>
            <person name="Predel R."/>
            <person name="Neupert S."/>
            <person name="Schachtner J."/>
            <person name="Verleyen P."/>
            <person name="Raible F."/>
            <person name="Bork P."/>
            <person name="Friedrich M."/>
            <person name="Walden K.K."/>
            <person name="Robertson H.M."/>
            <person name="Angeli S."/>
            <person name="Foret S."/>
            <person name="Bucher G."/>
            <person name="Schuetz S."/>
            <person name="Maleszka R."/>
            <person name="Wimmer E.A."/>
            <person name="Beeman R.W."/>
            <person name="Lorenzen M."/>
            <person name="Tomoyasu Y."/>
            <person name="Miller S.C."/>
            <person name="Grossmann D."/>
            <person name="Bucher G."/>
        </authorList>
    </citation>
    <scope>NUCLEOTIDE SEQUENCE [LARGE SCALE GENOMIC DNA]</scope>
    <source>
        <strain evidence="2 3">Georgia GA2</strain>
    </source>
</reference>
<evidence type="ECO:0000313" key="2">
    <source>
        <dbReference type="EMBL" id="KYB28290.1"/>
    </source>
</evidence>
<evidence type="ECO:0000256" key="1">
    <source>
        <dbReference type="SAM" id="MobiDB-lite"/>
    </source>
</evidence>
<gene>
    <name evidence="2" type="primary">AUGUSTUS-3.0.2_32634</name>
    <name evidence="2" type="ORF">TcasGA2_TC032634</name>
</gene>
<dbReference type="AlphaFoldDB" id="A0A139WJY5"/>
<name>A0A139WJY5_TRICA</name>
<reference evidence="2 3" key="2">
    <citation type="journal article" date="2010" name="Nucleic Acids Res.">
        <title>BeetleBase in 2010: revisions to provide comprehensive genomic information for Tribolium castaneum.</title>
        <authorList>
            <person name="Kim H.S."/>
            <person name="Murphy T."/>
            <person name="Xia J."/>
            <person name="Caragea D."/>
            <person name="Park Y."/>
            <person name="Beeman R.W."/>
            <person name="Lorenzen M.D."/>
            <person name="Butcher S."/>
            <person name="Manak J.R."/>
            <person name="Brown S.J."/>
        </authorList>
    </citation>
    <scope>GENOME REANNOTATION</scope>
    <source>
        <strain evidence="2 3">Georgia GA2</strain>
    </source>
</reference>
<sequence>MYNYISDILSWICGLININKWWVCDFTFPKKLSEVIIPTRKILEGVVHKKTKDHVGCLVHKIFNVSLPKPKKHEWLGENLNPGSRIQLEITSTNFEGKLPYIKGRIINVLDATPNVLNESNNKIVFEENLDETVTKSSKKKAKKIIFDESFNDESLNFDTLIKEEPEISLKKSKKKTKRKAEVDEDIEPPIKKKKKKHVQEDSS</sequence>
<dbReference type="InParanoid" id="A0A139WJY5"/>
<dbReference type="STRING" id="7070.A0A139WJY5"/>
<proteinExistence type="predicted"/>
<dbReference type="Proteomes" id="UP000007266">
    <property type="component" value="Linkage group 3"/>
</dbReference>
<evidence type="ECO:0000313" key="3">
    <source>
        <dbReference type="Proteomes" id="UP000007266"/>
    </source>
</evidence>
<dbReference type="FunCoup" id="A0A139WJY5">
    <property type="interactions" value="310"/>
</dbReference>
<dbReference type="Gene3D" id="2.40.50.1060">
    <property type="match status" value="1"/>
</dbReference>
<protein>
    <submittedName>
        <fullName evidence="2">Uncharacterized protein</fullName>
    </submittedName>
</protein>
<feature type="region of interest" description="Disordered" evidence="1">
    <location>
        <begin position="170"/>
        <end position="204"/>
    </location>
</feature>
<dbReference type="EMBL" id="KQ971331">
    <property type="protein sequence ID" value="KYB28290.1"/>
    <property type="molecule type" value="Genomic_DNA"/>
</dbReference>
<keyword evidence="3" id="KW-1185">Reference proteome</keyword>
<organism evidence="2 3">
    <name type="scientific">Tribolium castaneum</name>
    <name type="common">Red flour beetle</name>
    <dbReference type="NCBI Taxonomy" id="7070"/>
    <lineage>
        <taxon>Eukaryota</taxon>
        <taxon>Metazoa</taxon>
        <taxon>Ecdysozoa</taxon>
        <taxon>Arthropoda</taxon>
        <taxon>Hexapoda</taxon>
        <taxon>Insecta</taxon>
        <taxon>Pterygota</taxon>
        <taxon>Neoptera</taxon>
        <taxon>Endopterygota</taxon>
        <taxon>Coleoptera</taxon>
        <taxon>Polyphaga</taxon>
        <taxon>Cucujiformia</taxon>
        <taxon>Tenebrionidae</taxon>
        <taxon>Tenebrionidae incertae sedis</taxon>
        <taxon>Tribolium</taxon>
    </lineage>
</organism>